<dbReference type="EMBL" id="BNJK01000002">
    <property type="protein sequence ID" value="GHO99673.1"/>
    <property type="molecule type" value="Genomic_DNA"/>
</dbReference>
<name>A0A8J3IW77_9CHLR</name>
<evidence type="ECO:0000313" key="1">
    <source>
        <dbReference type="EMBL" id="GHO99673.1"/>
    </source>
</evidence>
<accession>A0A8J3IW77</accession>
<gene>
    <name evidence="1" type="ORF">KSF_097210</name>
</gene>
<evidence type="ECO:0000313" key="2">
    <source>
        <dbReference type="Proteomes" id="UP000597444"/>
    </source>
</evidence>
<dbReference type="Proteomes" id="UP000597444">
    <property type="component" value="Unassembled WGS sequence"/>
</dbReference>
<protein>
    <submittedName>
        <fullName evidence="1">Uncharacterized protein</fullName>
    </submittedName>
</protein>
<sequence>MNSSEMWSNMAGAMAGPRLWGQYISNYKLYQNKLVSGSRWKTLAYFSHKTICVYIYKEEK</sequence>
<keyword evidence="2" id="KW-1185">Reference proteome</keyword>
<organism evidence="1 2">
    <name type="scientific">Reticulibacter mediterranei</name>
    <dbReference type="NCBI Taxonomy" id="2778369"/>
    <lineage>
        <taxon>Bacteria</taxon>
        <taxon>Bacillati</taxon>
        <taxon>Chloroflexota</taxon>
        <taxon>Ktedonobacteria</taxon>
        <taxon>Ktedonobacterales</taxon>
        <taxon>Reticulibacteraceae</taxon>
        <taxon>Reticulibacter</taxon>
    </lineage>
</organism>
<dbReference type="AlphaFoldDB" id="A0A8J3IW77"/>
<proteinExistence type="predicted"/>
<reference evidence="1" key="1">
    <citation type="submission" date="2020-10" db="EMBL/GenBank/DDBJ databases">
        <title>Taxonomic study of unclassified bacteria belonging to the class Ktedonobacteria.</title>
        <authorList>
            <person name="Yabe S."/>
            <person name="Wang C.M."/>
            <person name="Zheng Y."/>
            <person name="Sakai Y."/>
            <person name="Cavaletti L."/>
            <person name="Monciardini P."/>
            <person name="Donadio S."/>
        </authorList>
    </citation>
    <scope>NUCLEOTIDE SEQUENCE</scope>
    <source>
        <strain evidence="1">ID150040</strain>
    </source>
</reference>
<comment type="caution">
    <text evidence="1">The sequence shown here is derived from an EMBL/GenBank/DDBJ whole genome shotgun (WGS) entry which is preliminary data.</text>
</comment>